<dbReference type="Gramene" id="EFJ24483">
    <property type="protein sequence ID" value="EFJ24483"/>
    <property type="gene ID" value="SELMODRAFT_19325"/>
</dbReference>
<dbReference type="KEGG" id="smo:SELMODRAFT_19325"/>
<accession>D8RTC5</accession>
<protein>
    <submittedName>
        <fullName evidence="2">Uncharacterized protein</fullName>
    </submittedName>
</protein>
<dbReference type="Pfam" id="PF03386">
    <property type="entry name" value="ENOD93"/>
    <property type="match status" value="1"/>
</dbReference>
<keyword evidence="3" id="KW-1185">Reference proteome</keyword>
<dbReference type="EMBL" id="GL377589">
    <property type="protein sequence ID" value="EFJ24483.1"/>
    <property type="molecule type" value="Genomic_DNA"/>
</dbReference>
<feature type="non-terminal residue" evidence="2">
    <location>
        <position position="76"/>
    </location>
</feature>
<feature type="transmembrane region" description="Helical" evidence="1">
    <location>
        <begin position="39"/>
        <end position="58"/>
    </location>
</feature>
<keyword evidence="1" id="KW-0472">Membrane</keyword>
<feature type="non-terminal residue" evidence="2">
    <location>
        <position position="1"/>
    </location>
</feature>
<proteinExistence type="predicted"/>
<gene>
    <name evidence="2" type="ORF">SELMODRAFT_19325</name>
</gene>
<dbReference type="AlphaFoldDB" id="D8RTC5"/>
<sequence length="76" mass="8099">TNQATIAGAKGALLSTAITAPIVLLSARKFEWVRKNIKPTGRAILVCFPAVGTFFVVADKSILKSARDTSLARIQN</sequence>
<reference evidence="2 3" key="1">
    <citation type="journal article" date="2011" name="Science">
        <title>The Selaginella genome identifies genetic changes associated with the evolution of vascular plants.</title>
        <authorList>
            <person name="Banks J.A."/>
            <person name="Nishiyama T."/>
            <person name="Hasebe M."/>
            <person name="Bowman J.L."/>
            <person name="Gribskov M."/>
            <person name="dePamphilis C."/>
            <person name="Albert V.A."/>
            <person name="Aono N."/>
            <person name="Aoyama T."/>
            <person name="Ambrose B.A."/>
            <person name="Ashton N.W."/>
            <person name="Axtell M.J."/>
            <person name="Barker E."/>
            <person name="Barker M.S."/>
            <person name="Bennetzen J.L."/>
            <person name="Bonawitz N.D."/>
            <person name="Chapple C."/>
            <person name="Cheng C."/>
            <person name="Correa L.G."/>
            <person name="Dacre M."/>
            <person name="DeBarry J."/>
            <person name="Dreyer I."/>
            <person name="Elias M."/>
            <person name="Engstrom E.M."/>
            <person name="Estelle M."/>
            <person name="Feng L."/>
            <person name="Finet C."/>
            <person name="Floyd S.K."/>
            <person name="Frommer W.B."/>
            <person name="Fujita T."/>
            <person name="Gramzow L."/>
            <person name="Gutensohn M."/>
            <person name="Harholt J."/>
            <person name="Hattori M."/>
            <person name="Heyl A."/>
            <person name="Hirai T."/>
            <person name="Hiwatashi Y."/>
            <person name="Ishikawa M."/>
            <person name="Iwata M."/>
            <person name="Karol K.G."/>
            <person name="Koehler B."/>
            <person name="Kolukisaoglu U."/>
            <person name="Kubo M."/>
            <person name="Kurata T."/>
            <person name="Lalonde S."/>
            <person name="Li K."/>
            <person name="Li Y."/>
            <person name="Litt A."/>
            <person name="Lyons E."/>
            <person name="Manning G."/>
            <person name="Maruyama T."/>
            <person name="Michael T.P."/>
            <person name="Mikami K."/>
            <person name="Miyazaki S."/>
            <person name="Morinaga S."/>
            <person name="Murata T."/>
            <person name="Mueller-Roeber B."/>
            <person name="Nelson D.R."/>
            <person name="Obara M."/>
            <person name="Oguri Y."/>
            <person name="Olmstead R.G."/>
            <person name="Onodera N."/>
            <person name="Petersen B.L."/>
            <person name="Pils B."/>
            <person name="Prigge M."/>
            <person name="Rensing S.A."/>
            <person name="Riano-Pachon D.M."/>
            <person name="Roberts A.W."/>
            <person name="Sato Y."/>
            <person name="Scheller H.V."/>
            <person name="Schulz B."/>
            <person name="Schulz C."/>
            <person name="Shakirov E.V."/>
            <person name="Shibagaki N."/>
            <person name="Shinohara N."/>
            <person name="Shippen D.E."/>
            <person name="Soerensen I."/>
            <person name="Sotooka R."/>
            <person name="Sugimoto N."/>
            <person name="Sugita M."/>
            <person name="Sumikawa N."/>
            <person name="Tanurdzic M."/>
            <person name="Theissen G."/>
            <person name="Ulvskov P."/>
            <person name="Wakazuki S."/>
            <person name="Weng J.K."/>
            <person name="Willats W.W."/>
            <person name="Wipf D."/>
            <person name="Wolf P.G."/>
            <person name="Yang L."/>
            <person name="Zimmer A.D."/>
            <person name="Zhu Q."/>
            <person name="Mitros T."/>
            <person name="Hellsten U."/>
            <person name="Loque D."/>
            <person name="Otillar R."/>
            <person name="Salamov A."/>
            <person name="Schmutz J."/>
            <person name="Shapiro H."/>
            <person name="Lindquist E."/>
            <person name="Lucas S."/>
            <person name="Rokhsar D."/>
            <person name="Grigoriev I.V."/>
        </authorList>
    </citation>
    <scope>NUCLEOTIDE SEQUENCE [LARGE SCALE GENOMIC DNA]</scope>
</reference>
<name>D8RTC5_SELML</name>
<dbReference type="STRING" id="88036.D8RTC5"/>
<feature type="transmembrane region" description="Helical" evidence="1">
    <location>
        <begin position="6"/>
        <end position="27"/>
    </location>
</feature>
<keyword evidence="1" id="KW-1133">Transmembrane helix</keyword>
<dbReference type="OrthoDB" id="1937323at2759"/>
<dbReference type="InParanoid" id="D8RTC5"/>
<dbReference type="Proteomes" id="UP000001514">
    <property type="component" value="Unassembled WGS sequence"/>
</dbReference>
<dbReference type="PANTHER" id="PTHR33605">
    <property type="entry name" value="EARLY NODULIN-93"/>
    <property type="match status" value="1"/>
</dbReference>
<evidence type="ECO:0000313" key="3">
    <source>
        <dbReference type="Proteomes" id="UP000001514"/>
    </source>
</evidence>
<keyword evidence="1" id="KW-0812">Transmembrane</keyword>
<dbReference type="HOGENOM" id="CLU_129521_2_0_1"/>
<evidence type="ECO:0000256" key="1">
    <source>
        <dbReference type="SAM" id="Phobius"/>
    </source>
</evidence>
<dbReference type="PANTHER" id="PTHR33605:SF3">
    <property type="entry name" value="EARLY NODULIN-LIKE PROTEIN"/>
    <property type="match status" value="1"/>
</dbReference>
<dbReference type="FunCoup" id="D8RTC5">
    <property type="interactions" value="1388"/>
</dbReference>
<dbReference type="OMA" id="WTVTRAY"/>
<organism evidence="3">
    <name type="scientific">Selaginella moellendorffii</name>
    <name type="common">Spikemoss</name>
    <dbReference type="NCBI Taxonomy" id="88036"/>
    <lineage>
        <taxon>Eukaryota</taxon>
        <taxon>Viridiplantae</taxon>
        <taxon>Streptophyta</taxon>
        <taxon>Embryophyta</taxon>
        <taxon>Tracheophyta</taxon>
        <taxon>Lycopodiopsida</taxon>
        <taxon>Selaginellales</taxon>
        <taxon>Selaginellaceae</taxon>
        <taxon>Selaginella</taxon>
    </lineage>
</organism>
<evidence type="ECO:0000313" key="2">
    <source>
        <dbReference type="EMBL" id="EFJ24483.1"/>
    </source>
</evidence>
<dbReference type="InterPro" id="IPR005050">
    <property type="entry name" value="Enod93"/>
</dbReference>